<protein>
    <submittedName>
        <fullName evidence="2">Uncharacterized protein</fullName>
    </submittedName>
</protein>
<feature type="transmembrane region" description="Helical" evidence="1">
    <location>
        <begin position="20"/>
        <end position="40"/>
    </location>
</feature>
<keyword evidence="1" id="KW-0472">Membrane</keyword>
<evidence type="ECO:0000313" key="2">
    <source>
        <dbReference type="EMBL" id="MEJ5020962.1"/>
    </source>
</evidence>
<keyword evidence="3" id="KW-1185">Reference proteome</keyword>
<evidence type="ECO:0000313" key="3">
    <source>
        <dbReference type="Proteomes" id="UP001375812"/>
    </source>
</evidence>
<sequence length="72" mass="8165">MDTFNALGGGRGVQYIDQVIMFAAGIWMSVVGFGHIKFSSHQEWFNHLVRQFKWMGPLLVLIAVVLVFAPRQ</sequence>
<feature type="transmembrane region" description="Helical" evidence="1">
    <location>
        <begin position="52"/>
        <end position="69"/>
    </location>
</feature>
<proteinExistence type="predicted"/>
<keyword evidence="1" id="KW-1133">Transmembrane helix</keyword>
<accession>A0ABU8PFD0</accession>
<reference evidence="2 3" key="1">
    <citation type="submission" date="2023-12" db="EMBL/GenBank/DDBJ databases">
        <title>Gut-associated functions are favored during microbiome assembly across C. elegans life.</title>
        <authorList>
            <person name="Zimmermann J."/>
        </authorList>
    </citation>
    <scope>NUCLEOTIDE SEQUENCE [LARGE SCALE GENOMIC DNA]</scope>
    <source>
        <strain evidence="2 3">MYb71</strain>
    </source>
</reference>
<dbReference type="RefSeq" id="WP_105545150.1">
    <property type="nucleotide sequence ID" value="NZ_JBBGZH010000002.1"/>
</dbReference>
<gene>
    <name evidence="2" type="ORF">WH297_14645</name>
</gene>
<comment type="caution">
    <text evidence="2">The sequence shown here is derived from an EMBL/GenBank/DDBJ whole genome shotgun (WGS) entry which is preliminary data.</text>
</comment>
<name>A0ABU8PFD0_9HYPH</name>
<keyword evidence="1" id="KW-0812">Transmembrane</keyword>
<dbReference type="EMBL" id="JBBGZH010000002">
    <property type="protein sequence ID" value="MEJ5020962.1"/>
    <property type="molecule type" value="Genomic_DNA"/>
</dbReference>
<evidence type="ECO:0000256" key="1">
    <source>
        <dbReference type="SAM" id="Phobius"/>
    </source>
</evidence>
<organism evidence="2 3">
    <name type="scientific">Ochrobactrum vermis</name>
    <dbReference type="NCBI Taxonomy" id="1827297"/>
    <lineage>
        <taxon>Bacteria</taxon>
        <taxon>Pseudomonadati</taxon>
        <taxon>Pseudomonadota</taxon>
        <taxon>Alphaproteobacteria</taxon>
        <taxon>Hyphomicrobiales</taxon>
        <taxon>Brucellaceae</taxon>
        <taxon>Brucella/Ochrobactrum group</taxon>
        <taxon>Ochrobactrum</taxon>
    </lineage>
</organism>
<dbReference type="Proteomes" id="UP001375812">
    <property type="component" value="Unassembled WGS sequence"/>
</dbReference>